<dbReference type="InterPro" id="IPR002347">
    <property type="entry name" value="SDR_fam"/>
</dbReference>
<accession>A0ABD3D5F4</accession>
<dbReference type="PRINTS" id="PR00081">
    <property type="entry name" value="GDHRDH"/>
</dbReference>
<dbReference type="Pfam" id="PF13561">
    <property type="entry name" value="adh_short_C2"/>
    <property type="match status" value="1"/>
</dbReference>
<organism evidence="3 4">
    <name type="scientific">Castilleja foliolosa</name>
    <dbReference type="NCBI Taxonomy" id="1961234"/>
    <lineage>
        <taxon>Eukaryota</taxon>
        <taxon>Viridiplantae</taxon>
        <taxon>Streptophyta</taxon>
        <taxon>Embryophyta</taxon>
        <taxon>Tracheophyta</taxon>
        <taxon>Spermatophyta</taxon>
        <taxon>Magnoliopsida</taxon>
        <taxon>eudicotyledons</taxon>
        <taxon>Gunneridae</taxon>
        <taxon>Pentapetalae</taxon>
        <taxon>asterids</taxon>
        <taxon>lamiids</taxon>
        <taxon>Lamiales</taxon>
        <taxon>Orobanchaceae</taxon>
        <taxon>Pedicularideae</taxon>
        <taxon>Castillejinae</taxon>
        <taxon>Castilleja</taxon>
    </lineage>
</organism>
<dbReference type="GO" id="GO:0016491">
    <property type="term" value="F:oxidoreductase activity"/>
    <property type="evidence" value="ECO:0007669"/>
    <property type="project" value="UniProtKB-KW"/>
</dbReference>
<dbReference type="EMBL" id="JAVIJP010000026">
    <property type="protein sequence ID" value="KAL3636499.1"/>
    <property type="molecule type" value="Genomic_DNA"/>
</dbReference>
<comment type="caution">
    <text evidence="3">The sequence shown here is derived from an EMBL/GenBank/DDBJ whole genome shotgun (WGS) entry which is preliminary data.</text>
</comment>
<dbReference type="PROSITE" id="PS00061">
    <property type="entry name" value="ADH_SHORT"/>
    <property type="match status" value="1"/>
</dbReference>
<reference evidence="4" key="1">
    <citation type="journal article" date="2024" name="IScience">
        <title>Strigolactones Initiate the Formation of Haustorium-like Structures in Castilleja.</title>
        <authorList>
            <person name="Buerger M."/>
            <person name="Peterson D."/>
            <person name="Chory J."/>
        </authorList>
    </citation>
    <scope>NUCLEOTIDE SEQUENCE [LARGE SCALE GENOMIC DNA]</scope>
</reference>
<name>A0ABD3D5F4_9LAMI</name>
<keyword evidence="2" id="KW-0560">Oxidoreductase</keyword>
<dbReference type="AlphaFoldDB" id="A0ABD3D5F4"/>
<evidence type="ECO:0000313" key="4">
    <source>
        <dbReference type="Proteomes" id="UP001632038"/>
    </source>
</evidence>
<evidence type="ECO:0000256" key="1">
    <source>
        <dbReference type="ARBA" id="ARBA00006484"/>
    </source>
</evidence>
<dbReference type="PANTHER" id="PTHR44229">
    <property type="entry name" value="15-HYDROXYPROSTAGLANDIN DEHYDROGENASE [NAD(+)]"/>
    <property type="match status" value="1"/>
</dbReference>
<comment type="similarity">
    <text evidence="1">Belongs to the short-chain dehydrogenases/reductases (SDR) family.</text>
</comment>
<protein>
    <submittedName>
        <fullName evidence="3">Uncharacterized protein</fullName>
    </submittedName>
</protein>
<keyword evidence="4" id="KW-1185">Reference proteome</keyword>
<proteinExistence type="inferred from homology"/>
<dbReference type="SUPFAM" id="SSF51735">
    <property type="entry name" value="NAD(P)-binding Rossmann-fold domains"/>
    <property type="match status" value="1"/>
</dbReference>
<dbReference type="InterPro" id="IPR036291">
    <property type="entry name" value="NAD(P)-bd_dom_sf"/>
</dbReference>
<evidence type="ECO:0000256" key="2">
    <source>
        <dbReference type="ARBA" id="ARBA00023002"/>
    </source>
</evidence>
<dbReference type="Proteomes" id="UP001632038">
    <property type="component" value="Unassembled WGS sequence"/>
</dbReference>
<dbReference type="InterPro" id="IPR020904">
    <property type="entry name" value="Sc_DH/Rdtase_CS"/>
</dbReference>
<dbReference type="PRINTS" id="PR00080">
    <property type="entry name" value="SDRFAMILY"/>
</dbReference>
<evidence type="ECO:0000313" key="3">
    <source>
        <dbReference type="EMBL" id="KAL3636499.1"/>
    </source>
</evidence>
<dbReference type="Gene3D" id="3.40.50.720">
    <property type="entry name" value="NAD(P)-binding Rossmann-like Domain"/>
    <property type="match status" value="1"/>
</dbReference>
<sequence length="177" mass="19504">MIIISPFTIRGTFRKHIQTYGGLDICINCAGIANPIPFHKDQTDGSKSWRRTVDINLGAVIESTRLALLEQCKELKNLVYRPMFADPIYSGTKGGVVLFTRSLALYKRQGIRINVIFLEVNFSSGRYLSGGKKDIASQLPFDAGFEAVGIIAAIGDSVKHLKVGTPAAIMNDIWRLC</sequence>
<gene>
    <name evidence="3" type="ORF">CASFOL_018798</name>
</gene>
<dbReference type="PANTHER" id="PTHR44229:SF4">
    <property type="entry name" value="15-HYDROXYPROSTAGLANDIN DEHYDROGENASE [NAD(+)]"/>
    <property type="match status" value="1"/>
</dbReference>